<dbReference type="AlphaFoldDB" id="A0A4Y9T0D5"/>
<keyword evidence="2" id="KW-0662">Pyridine nucleotide biosynthesis</keyword>
<dbReference type="InterPro" id="IPR000868">
    <property type="entry name" value="Isochorismatase-like_dom"/>
</dbReference>
<evidence type="ECO:0000256" key="2">
    <source>
        <dbReference type="ARBA" id="ARBA00022642"/>
    </source>
</evidence>
<comment type="pathway">
    <text evidence="5">Cofactor biosynthesis; nicotinate biosynthesis; nicotinate from nicotinamide: step 1/1.</text>
</comment>
<keyword evidence="10" id="KW-1185">Reference proteome</keyword>
<dbReference type="PANTHER" id="PTHR11080:SF2">
    <property type="entry name" value="LD05707P"/>
    <property type="match status" value="1"/>
</dbReference>
<dbReference type="PANTHER" id="PTHR11080">
    <property type="entry name" value="PYRAZINAMIDASE/NICOTINAMIDASE"/>
    <property type="match status" value="1"/>
</dbReference>
<gene>
    <name evidence="9" type="ORF">E4O92_13945</name>
</gene>
<protein>
    <recommendedName>
        <fullName evidence="6">nicotinamidase</fullName>
        <ecNumber evidence="6">3.5.1.19</ecNumber>
    </recommendedName>
    <alternativeName>
        <fullName evidence="7">Nicotinamide deamidase</fullName>
    </alternativeName>
</protein>
<dbReference type="InterPro" id="IPR052347">
    <property type="entry name" value="Isochorismatase_Nicotinamidase"/>
</dbReference>
<evidence type="ECO:0000313" key="10">
    <source>
        <dbReference type="Proteomes" id="UP000297258"/>
    </source>
</evidence>
<keyword evidence="3" id="KW-0479">Metal-binding</keyword>
<organism evidence="9 10">
    <name type="scientific">Massilia horti</name>
    <dbReference type="NCBI Taxonomy" id="2562153"/>
    <lineage>
        <taxon>Bacteria</taxon>
        <taxon>Pseudomonadati</taxon>
        <taxon>Pseudomonadota</taxon>
        <taxon>Betaproteobacteria</taxon>
        <taxon>Burkholderiales</taxon>
        <taxon>Oxalobacteraceae</taxon>
        <taxon>Telluria group</taxon>
        <taxon>Massilia</taxon>
    </lineage>
</organism>
<dbReference type="EMBL" id="SPUM01000094">
    <property type="protein sequence ID" value="TFW31301.1"/>
    <property type="molecule type" value="Genomic_DNA"/>
</dbReference>
<evidence type="ECO:0000256" key="3">
    <source>
        <dbReference type="ARBA" id="ARBA00022723"/>
    </source>
</evidence>
<dbReference type="Pfam" id="PF00857">
    <property type="entry name" value="Isochorismatase"/>
    <property type="match status" value="1"/>
</dbReference>
<accession>A0A4Y9T0D5</accession>
<evidence type="ECO:0000256" key="7">
    <source>
        <dbReference type="ARBA" id="ARBA00043224"/>
    </source>
</evidence>
<reference evidence="9 10" key="1">
    <citation type="submission" date="2019-03" db="EMBL/GenBank/DDBJ databases">
        <title>Draft genome of Massilia hortus sp. nov., a novel bacterial species of the Oxalobacteraceae family.</title>
        <authorList>
            <person name="Peta V."/>
            <person name="Raths R."/>
            <person name="Bucking H."/>
        </authorList>
    </citation>
    <scope>NUCLEOTIDE SEQUENCE [LARGE SCALE GENOMIC DNA]</scope>
    <source>
        <strain evidence="9 10">ONC3</strain>
    </source>
</reference>
<comment type="similarity">
    <text evidence="1">Belongs to the isochorismatase family.</text>
</comment>
<evidence type="ECO:0000313" key="9">
    <source>
        <dbReference type="EMBL" id="TFW31301.1"/>
    </source>
</evidence>
<name>A0A4Y9T0D5_9BURK</name>
<dbReference type="GO" id="GO:0008936">
    <property type="term" value="F:nicotinamidase activity"/>
    <property type="evidence" value="ECO:0007669"/>
    <property type="project" value="UniProtKB-EC"/>
</dbReference>
<dbReference type="SUPFAM" id="SSF52499">
    <property type="entry name" value="Isochorismatase-like hydrolases"/>
    <property type="match status" value="1"/>
</dbReference>
<comment type="caution">
    <text evidence="9">The sequence shown here is derived from an EMBL/GenBank/DDBJ whole genome shotgun (WGS) entry which is preliminary data.</text>
</comment>
<keyword evidence="4" id="KW-0378">Hydrolase</keyword>
<dbReference type="OrthoDB" id="9791276at2"/>
<dbReference type="EC" id="3.5.1.19" evidence="6"/>
<proteinExistence type="inferred from homology"/>
<dbReference type="Gene3D" id="3.40.50.850">
    <property type="entry name" value="Isochorismatase-like"/>
    <property type="match status" value="1"/>
</dbReference>
<evidence type="ECO:0000259" key="8">
    <source>
        <dbReference type="Pfam" id="PF00857"/>
    </source>
</evidence>
<dbReference type="Proteomes" id="UP000297258">
    <property type="component" value="Unassembled WGS sequence"/>
</dbReference>
<dbReference type="GO" id="GO:0046872">
    <property type="term" value="F:metal ion binding"/>
    <property type="evidence" value="ECO:0007669"/>
    <property type="project" value="UniProtKB-KW"/>
</dbReference>
<evidence type="ECO:0000256" key="5">
    <source>
        <dbReference type="ARBA" id="ARBA00037900"/>
    </source>
</evidence>
<dbReference type="InterPro" id="IPR036380">
    <property type="entry name" value="Isochorismatase-like_sf"/>
</dbReference>
<evidence type="ECO:0000256" key="4">
    <source>
        <dbReference type="ARBA" id="ARBA00022801"/>
    </source>
</evidence>
<evidence type="ECO:0000256" key="1">
    <source>
        <dbReference type="ARBA" id="ARBA00006336"/>
    </source>
</evidence>
<dbReference type="RefSeq" id="WP_135190342.1">
    <property type="nucleotide sequence ID" value="NZ_SPUM01000094.1"/>
</dbReference>
<evidence type="ECO:0000256" key="6">
    <source>
        <dbReference type="ARBA" id="ARBA00039017"/>
    </source>
</evidence>
<feature type="domain" description="Isochorismatase-like" evidence="8">
    <location>
        <begin position="11"/>
        <end position="187"/>
    </location>
</feature>
<sequence length="218" mass="23261">MRQIALTRGDALLVVDIQNDFLPGGSVAVPEGDHVIAPADQLIRLYHEHGFPLFFTRCWHPPGHCSFQERGGPWAPHCIAHTHGAAFPDALQVPEDAAIISKATGRDEDAYSGFRGTALAEQLRAHGVQRLAVLGLATDFCVLNTVSDALATGFRVMVVQDAVRAVDANPGDGERALALMAERGALLVHSRPASLLNEAALVDPAGVESQDKLLDPPE</sequence>
<dbReference type="GO" id="GO:0019363">
    <property type="term" value="P:pyridine nucleotide biosynthetic process"/>
    <property type="evidence" value="ECO:0007669"/>
    <property type="project" value="UniProtKB-KW"/>
</dbReference>